<dbReference type="Pfam" id="PF08353">
    <property type="entry name" value="MurT_C"/>
    <property type="match status" value="1"/>
</dbReference>
<dbReference type="Proteomes" id="UP000826793">
    <property type="component" value="Unassembled WGS sequence"/>
</dbReference>
<dbReference type="InterPro" id="IPR013564">
    <property type="entry name" value="MurT_C"/>
</dbReference>
<accession>A0A9D2SFN2</accession>
<evidence type="ECO:0000259" key="2">
    <source>
        <dbReference type="Pfam" id="PF08245"/>
    </source>
</evidence>
<sequence length="426" mass="47338">LGRMPRPKYIIGITGTNGKTTVSNMVEDVLTQCGYEFTCNRSGTNVATGVASSLIADSTLLGKPKKELAVFELDERSAPRILPYLQPDILLCTNIFRDSYKRNAHVEFIWEILNKYIPASTRLVLNGDDLLCAGLKEGNPRAYFSIDPLPGEDKNENNLVQDPRVCPRCGGALQWEYRRYHHIGRAHCVQCGYGSPQPQYRLTQVDRQRQVMTVQAGGVTGEFPFPNGNIINLYNALSAVALLSEYGLSRQQIAQGMQSLAITESRYTEELVGGRRVIFHLAKGMNPIACSQACANARNAPGKKAVLLFLDDFHEAAHSVENIAWQYDTDLELLNDPSIVQVIEAGPRHWDTYVRLLLAGVPEEKMVHGEDIREAARSLQGEAVDTVVVLYDLYAVDLAQEIRLQLREQLQALPPLPGKEGKNCES</sequence>
<evidence type="ECO:0000313" key="5">
    <source>
        <dbReference type="Proteomes" id="UP000826793"/>
    </source>
</evidence>
<comment type="caution">
    <text evidence="4">The sequence shown here is derived from an EMBL/GenBank/DDBJ whole genome shotgun (WGS) entry which is preliminary data.</text>
</comment>
<dbReference type="GO" id="GO:0016881">
    <property type="term" value="F:acid-amino acid ligase activity"/>
    <property type="evidence" value="ECO:0007669"/>
    <property type="project" value="InterPro"/>
</dbReference>
<proteinExistence type="predicted"/>
<dbReference type="GO" id="GO:0005524">
    <property type="term" value="F:ATP binding"/>
    <property type="evidence" value="ECO:0007669"/>
    <property type="project" value="InterPro"/>
</dbReference>
<dbReference type="Gene3D" id="3.40.1190.10">
    <property type="entry name" value="Mur-like, catalytic domain"/>
    <property type="match status" value="1"/>
</dbReference>
<reference evidence="4" key="2">
    <citation type="submission" date="2021-04" db="EMBL/GenBank/DDBJ databases">
        <authorList>
            <person name="Gilroy R."/>
        </authorList>
    </citation>
    <scope>NUCLEOTIDE SEQUENCE</scope>
    <source>
        <strain evidence="4">CHK185-1770</strain>
    </source>
</reference>
<dbReference type="InterPro" id="IPR036565">
    <property type="entry name" value="Mur-like_cat_sf"/>
</dbReference>
<dbReference type="EMBL" id="DWXG01000041">
    <property type="protein sequence ID" value="HJB97996.1"/>
    <property type="molecule type" value="Genomic_DNA"/>
</dbReference>
<evidence type="ECO:0000313" key="4">
    <source>
        <dbReference type="EMBL" id="HJB97996.1"/>
    </source>
</evidence>
<dbReference type="SUPFAM" id="SSF53623">
    <property type="entry name" value="MurD-like peptide ligases, catalytic domain"/>
    <property type="match status" value="1"/>
</dbReference>
<name>A0A9D2SFN2_9FIRM</name>
<feature type="non-terminal residue" evidence="4">
    <location>
        <position position="1"/>
    </location>
</feature>
<comment type="pathway">
    <text evidence="1">Cell wall biogenesis; peptidoglycan biosynthesis.</text>
</comment>
<dbReference type="InterPro" id="IPR013221">
    <property type="entry name" value="Mur_ligase_cen"/>
</dbReference>
<dbReference type="PANTHER" id="PTHR23135">
    <property type="entry name" value="MUR LIGASE FAMILY MEMBER"/>
    <property type="match status" value="1"/>
</dbReference>
<dbReference type="PANTHER" id="PTHR23135:SF7">
    <property type="entry name" value="LIPID II ISOGLUTAMINYL SYNTHASE (GLUTAMINE-HYDROLYZING) SUBUNIT MURT"/>
    <property type="match status" value="1"/>
</dbReference>
<organism evidence="4 5">
    <name type="scientific">Candidatus Acutalibacter pullicola</name>
    <dbReference type="NCBI Taxonomy" id="2838417"/>
    <lineage>
        <taxon>Bacteria</taxon>
        <taxon>Bacillati</taxon>
        <taxon>Bacillota</taxon>
        <taxon>Clostridia</taxon>
        <taxon>Eubacteriales</taxon>
        <taxon>Acutalibacteraceae</taxon>
        <taxon>Acutalibacter</taxon>
    </lineage>
</organism>
<feature type="domain" description="Lipid II isoglutaminyl synthase (glutamine-hydrolyzing) subunit MurT C-terminal" evidence="3">
    <location>
        <begin position="286"/>
        <end position="390"/>
    </location>
</feature>
<feature type="domain" description="Mur ligase central" evidence="2">
    <location>
        <begin position="13"/>
        <end position="99"/>
    </location>
</feature>
<protein>
    <submittedName>
        <fullName evidence="4">DUF1727 domain-containing protein</fullName>
    </submittedName>
</protein>
<evidence type="ECO:0000256" key="1">
    <source>
        <dbReference type="ARBA" id="ARBA00004752"/>
    </source>
</evidence>
<reference evidence="4" key="1">
    <citation type="journal article" date="2021" name="PeerJ">
        <title>Extensive microbial diversity within the chicken gut microbiome revealed by metagenomics and culture.</title>
        <authorList>
            <person name="Gilroy R."/>
            <person name="Ravi A."/>
            <person name="Getino M."/>
            <person name="Pursley I."/>
            <person name="Horton D.L."/>
            <person name="Alikhan N.F."/>
            <person name="Baker D."/>
            <person name="Gharbi K."/>
            <person name="Hall N."/>
            <person name="Watson M."/>
            <person name="Adriaenssens E.M."/>
            <person name="Foster-Nyarko E."/>
            <person name="Jarju S."/>
            <person name="Secka A."/>
            <person name="Antonio M."/>
            <person name="Oren A."/>
            <person name="Chaudhuri R.R."/>
            <person name="La Ragione R."/>
            <person name="Hildebrand F."/>
            <person name="Pallen M.J."/>
        </authorList>
    </citation>
    <scope>NUCLEOTIDE SEQUENCE</scope>
    <source>
        <strain evidence="4">CHK185-1770</strain>
    </source>
</reference>
<gene>
    <name evidence="4" type="ORF">H9710_05370</name>
</gene>
<dbReference type="AlphaFoldDB" id="A0A9D2SFN2"/>
<evidence type="ECO:0000259" key="3">
    <source>
        <dbReference type="Pfam" id="PF08353"/>
    </source>
</evidence>
<dbReference type="Pfam" id="PF08245">
    <property type="entry name" value="Mur_ligase_M"/>
    <property type="match status" value="1"/>
</dbReference>